<sequence>MVKTRGGSTSGTRKEGSQTSRTNNRVGETTDGQPISLQSNLEHKEQVQPEHSGTSSRMGMHVSPIESDSGKNPNLGPDFTEKVTSTETLISHVGGNKEGVNADSQHIEVENVVDEKSIDPERVSREVEGVNPSVKDISSETNYKSAKTHSSADPTVAKILAGMRGWWSCWKRGRRTRTSVAALEKKRVALGVGGDVGGSVEPDKAIDVEELERLVLKKKKAAKRGKGKAKRPSNNEPQGSEAFDGKDAARAARRRSKGKLKVNDDKNRINNRRIARDVEDVLIEGIDFSGGENEARWKFVCARNILPERFLSEATIKNQTYMDIMEEPGMLAIMGDIGPHWLSLVREFICNLSEDIADPSRPVFHKVKMKGFVFDFSPLLINRHYGR</sequence>
<dbReference type="EMBL" id="BAABME010002564">
    <property type="protein sequence ID" value="GAA0155192.1"/>
    <property type="molecule type" value="Genomic_DNA"/>
</dbReference>
<gene>
    <name evidence="2" type="ORF">LIER_12974</name>
</gene>
<feature type="region of interest" description="Disordered" evidence="1">
    <location>
        <begin position="221"/>
        <end position="264"/>
    </location>
</feature>
<feature type="compositionally biased region" description="Basic residues" evidence="1">
    <location>
        <begin position="251"/>
        <end position="260"/>
    </location>
</feature>
<evidence type="ECO:0000313" key="2">
    <source>
        <dbReference type="EMBL" id="GAA0155192.1"/>
    </source>
</evidence>
<feature type="region of interest" description="Disordered" evidence="1">
    <location>
        <begin position="1"/>
        <end position="80"/>
    </location>
</feature>
<evidence type="ECO:0000256" key="1">
    <source>
        <dbReference type="SAM" id="MobiDB-lite"/>
    </source>
</evidence>
<dbReference type="AlphaFoldDB" id="A0AAV3PW86"/>
<accession>A0AAV3PW86</accession>
<name>A0AAV3PW86_LITER</name>
<proteinExistence type="predicted"/>
<protein>
    <submittedName>
        <fullName evidence="2">Uncharacterized protein</fullName>
    </submittedName>
</protein>
<evidence type="ECO:0000313" key="3">
    <source>
        <dbReference type="Proteomes" id="UP001454036"/>
    </source>
</evidence>
<dbReference type="Proteomes" id="UP001454036">
    <property type="component" value="Unassembled WGS sequence"/>
</dbReference>
<organism evidence="2 3">
    <name type="scientific">Lithospermum erythrorhizon</name>
    <name type="common">Purple gromwell</name>
    <name type="synonym">Lithospermum officinale var. erythrorhizon</name>
    <dbReference type="NCBI Taxonomy" id="34254"/>
    <lineage>
        <taxon>Eukaryota</taxon>
        <taxon>Viridiplantae</taxon>
        <taxon>Streptophyta</taxon>
        <taxon>Embryophyta</taxon>
        <taxon>Tracheophyta</taxon>
        <taxon>Spermatophyta</taxon>
        <taxon>Magnoliopsida</taxon>
        <taxon>eudicotyledons</taxon>
        <taxon>Gunneridae</taxon>
        <taxon>Pentapetalae</taxon>
        <taxon>asterids</taxon>
        <taxon>lamiids</taxon>
        <taxon>Boraginales</taxon>
        <taxon>Boraginaceae</taxon>
        <taxon>Boraginoideae</taxon>
        <taxon>Lithospermeae</taxon>
        <taxon>Lithospermum</taxon>
    </lineage>
</organism>
<keyword evidence="3" id="KW-1185">Reference proteome</keyword>
<feature type="compositionally biased region" description="Polar residues" evidence="1">
    <location>
        <begin position="1"/>
        <end position="40"/>
    </location>
</feature>
<feature type="compositionally biased region" description="Basic residues" evidence="1">
    <location>
        <begin position="221"/>
        <end position="231"/>
    </location>
</feature>
<reference evidence="2 3" key="1">
    <citation type="submission" date="2024-01" db="EMBL/GenBank/DDBJ databases">
        <title>The complete chloroplast genome sequence of Lithospermum erythrorhizon: insights into the phylogenetic relationship among Boraginaceae species and the maternal lineages of purple gromwells.</title>
        <authorList>
            <person name="Okada T."/>
            <person name="Watanabe K."/>
        </authorList>
    </citation>
    <scope>NUCLEOTIDE SEQUENCE [LARGE SCALE GENOMIC DNA]</scope>
</reference>
<comment type="caution">
    <text evidence="2">The sequence shown here is derived from an EMBL/GenBank/DDBJ whole genome shotgun (WGS) entry which is preliminary data.</text>
</comment>